<proteinExistence type="predicted"/>
<accession>A0A068V528</accession>
<protein>
    <recommendedName>
        <fullName evidence="1">NLP1-9 GAF domain-containing protein</fullName>
    </recommendedName>
</protein>
<dbReference type="InterPro" id="IPR055081">
    <property type="entry name" value="NLP1-9_GAF"/>
</dbReference>
<evidence type="ECO:0000313" key="2">
    <source>
        <dbReference type="EMBL" id="CDP15662.1"/>
    </source>
</evidence>
<dbReference type="Proteomes" id="UP000295252">
    <property type="component" value="Chromosome VIII"/>
</dbReference>
<dbReference type="PANTHER" id="PTHR32002">
    <property type="entry name" value="PROTEIN NLP8"/>
    <property type="match status" value="1"/>
</dbReference>
<keyword evidence="3" id="KW-1185">Reference proteome</keyword>
<organism evidence="2 3">
    <name type="scientific">Coffea canephora</name>
    <name type="common">Robusta coffee</name>
    <dbReference type="NCBI Taxonomy" id="49390"/>
    <lineage>
        <taxon>Eukaryota</taxon>
        <taxon>Viridiplantae</taxon>
        <taxon>Streptophyta</taxon>
        <taxon>Embryophyta</taxon>
        <taxon>Tracheophyta</taxon>
        <taxon>Spermatophyta</taxon>
        <taxon>Magnoliopsida</taxon>
        <taxon>eudicotyledons</taxon>
        <taxon>Gunneridae</taxon>
        <taxon>Pentapetalae</taxon>
        <taxon>asterids</taxon>
        <taxon>lamiids</taxon>
        <taxon>Gentianales</taxon>
        <taxon>Rubiaceae</taxon>
        <taxon>Ixoroideae</taxon>
        <taxon>Gardenieae complex</taxon>
        <taxon>Bertiereae - Coffeeae clade</taxon>
        <taxon>Coffeeae</taxon>
        <taxon>Coffea</taxon>
    </lineage>
</organism>
<dbReference type="Pfam" id="PF22922">
    <property type="entry name" value="GAF_NLP"/>
    <property type="match status" value="1"/>
</dbReference>
<dbReference type="STRING" id="49390.A0A068V528"/>
<reference evidence="3" key="1">
    <citation type="journal article" date="2014" name="Science">
        <title>The coffee genome provides insight into the convergent evolution of caffeine biosynthesis.</title>
        <authorList>
            <person name="Denoeud F."/>
            <person name="Carretero-Paulet L."/>
            <person name="Dereeper A."/>
            <person name="Droc G."/>
            <person name="Guyot R."/>
            <person name="Pietrella M."/>
            <person name="Zheng C."/>
            <person name="Alberti A."/>
            <person name="Anthony F."/>
            <person name="Aprea G."/>
            <person name="Aury J.M."/>
            <person name="Bento P."/>
            <person name="Bernard M."/>
            <person name="Bocs S."/>
            <person name="Campa C."/>
            <person name="Cenci A."/>
            <person name="Combes M.C."/>
            <person name="Crouzillat D."/>
            <person name="Da Silva C."/>
            <person name="Daddiego L."/>
            <person name="De Bellis F."/>
            <person name="Dussert S."/>
            <person name="Garsmeur O."/>
            <person name="Gayraud T."/>
            <person name="Guignon V."/>
            <person name="Jahn K."/>
            <person name="Jamilloux V."/>
            <person name="Joet T."/>
            <person name="Labadie K."/>
            <person name="Lan T."/>
            <person name="Leclercq J."/>
            <person name="Lepelley M."/>
            <person name="Leroy T."/>
            <person name="Li L.T."/>
            <person name="Librado P."/>
            <person name="Lopez L."/>
            <person name="Munoz A."/>
            <person name="Noel B."/>
            <person name="Pallavicini A."/>
            <person name="Perrotta G."/>
            <person name="Poncet V."/>
            <person name="Pot D."/>
            <person name="Priyono X."/>
            <person name="Rigoreau M."/>
            <person name="Rouard M."/>
            <person name="Rozas J."/>
            <person name="Tranchant-Dubreuil C."/>
            <person name="VanBuren R."/>
            <person name="Zhang Q."/>
            <person name="Andrade A.C."/>
            <person name="Argout X."/>
            <person name="Bertrand B."/>
            <person name="de Kochko A."/>
            <person name="Graziosi G."/>
            <person name="Henry R.J."/>
            <person name="Jayarama X."/>
            <person name="Ming R."/>
            <person name="Nagai C."/>
            <person name="Rounsley S."/>
            <person name="Sankoff D."/>
            <person name="Giuliano G."/>
            <person name="Albert V.A."/>
            <person name="Wincker P."/>
            <person name="Lashermes P."/>
        </authorList>
    </citation>
    <scope>NUCLEOTIDE SEQUENCE [LARGE SCALE GENOMIC DNA]</scope>
    <source>
        <strain evidence="3">cv. DH200-94</strain>
    </source>
</reference>
<gene>
    <name evidence="2" type="ORF">GSCOC_T00015610001</name>
</gene>
<evidence type="ECO:0000313" key="3">
    <source>
        <dbReference type="Proteomes" id="UP000295252"/>
    </source>
</evidence>
<dbReference type="PANTHER" id="PTHR32002:SF62">
    <property type="entry name" value="PROTEIN NLP6-LIKE ISOFORM X1"/>
    <property type="match status" value="1"/>
</dbReference>
<dbReference type="InterPro" id="IPR045012">
    <property type="entry name" value="NLP"/>
</dbReference>
<dbReference type="AlphaFoldDB" id="A0A068V528"/>
<dbReference type="InParanoid" id="A0A068V528"/>
<evidence type="ECO:0000259" key="1">
    <source>
        <dbReference type="Pfam" id="PF22922"/>
    </source>
</evidence>
<sequence>MMAPGLLSNVSINLLGRILGKFLIIITSFQQVPSYSVSQIWNSKKPRIGEWDRSSRYSRLLAAFSSTKLQMATMEAQTSPSPPFSTEGLGPGELSCSHSLNDHHEHKWVFWSTCGNDEGRCGKPHHLSATADGAVIKDHIMRFLHHLFPTFSYWKCLVQFWGLVKIGDETYLTTRDQPFALQYYCFHGQELKKLCEYRKHCLAYSIPVDEDDDDHEIGPPGRVFRSGLPEFALDVRDYTIREYPQRDYAIGCVGGYWALPIYHHPTQHFPIGVLEIASPRDFNGLARWLVLEKLQEKNLTITRVILAAASSCQDGEIAIIEEALSKVRQIRGLGYAESWTTSGEILSSRRGLDFVREGQGVVGRAFSSKSACFCRDVRQLSITEYPLVVQARSYKYSACFAVCLQSPCPKNCIYVLEFFLHVNEKDEDEEDPRTLLNSLMETLKECLGISFKIASGQELGQKLTVEVIKVSPEDEFGSFVICSTTVIGGEGMTKLQMAPFSVEGLGPCELISSHSFNNYYHLWVFWSTCGNDEGRCGEPHHLSATAHGAVFTDDIKCCLQLVMETLIPCHCLVQFWGLVKTRDKTYLTTCDQPFALHYCHFNGGDAKKLCEYGKHCLEYLFPVDEDDDDHEIGPPGRVFRSGLPEYAWNVGDYTSREYPQRDYAVGRVKKYWALPIYHNPIRHLPIGVLEIVSPYGARVLPRRRVLEKLQNLSREMNLTTTCVSLPAEANSCEYLSSIFFLPFILQYLG</sequence>
<feature type="domain" description="NLP1-9 GAF" evidence="1">
    <location>
        <begin position="355"/>
        <end position="446"/>
    </location>
</feature>
<dbReference type="GO" id="GO:0003700">
    <property type="term" value="F:DNA-binding transcription factor activity"/>
    <property type="evidence" value="ECO:0007669"/>
    <property type="project" value="InterPro"/>
</dbReference>
<dbReference type="EMBL" id="HG739186">
    <property type="protein sequence ID" value="CDP15662.1"/>
    <property type="molecule type" value="Genomic_DNA"/>
</dbReference>
<name>A0A068V528_COFCA</name>
<dbReference type="Gramene" id="CDP15662">
    <property type="protein sequence ID" value="CDP15662"/>
    <property type="gene ID" value="GSCOC_T00015610001"/>
</dbReference>
<dbReference type="PhylomeDB" id="A0A068V528"/>